<protein>
    <submittedName>
        <fullName evidence="2">Mus7/MMS22 family-domain-containing protein</fullName>
    </submittedName>
</protein>
<feature type="region of interest" description="Disordered" evidence="1">
    <location>
        <begin position="488"/>
        <end position="509"/>
    </location>
</feature>
<feature type="compositionally biased region" description="Low complexity" evidence="1">
    <location>
        <begin position="451"/>
        <end position="465"/>
    </location>
</feature>
<feature type="region of interest" description="Disordered" evidence="1">
    <location>
        <begin position="527"/>
        <end position="546"/>
    </location>
</feature>
<evidence type="ECO:0000313" key="3">
    <source>
        <dbReference type="Proteomes" id="UP001283341"/>
    </source>
</evidence>
<feature type="region of interest" description="Disordered" evidence="1">
    <location>
        <begin position="872"/>
        <end position="918"/>
    </location>
</feature>
<feature type="region of interest" description="Disordered" evidence="1">
    <location>
        <begin position="1"/>
        <end position="91"/>
    </location>
</feature>
<dbReference type="GO" id="GO:0005634">
    <property type="term" value="C:nucleus"/>
    <property type="evidence" value="ECO:0007669"/>
    <property type="project" value="InterPro"/>
</dbReference>
<dbReference type="GO" id="GO:0000724">
    <property type="term" value="P:double-strand break repair via homologous recombination"/>
    <property type="evidence" value="ECO:0007669"/>
    <property type="project" value="TreeGrafter"/>
</dbReference>
<sequence length="2225" mass="247065">MKNWRELGEVPDSDDDESLDNLDSQEAPLQETLEHPIVDKDAAIASKSPHEPKKTDIWDIPSSPLDSPDSPALSRTRLAPGQNKPILQSPSLPQIVYRESFLPANETDDVQTAAHLEDHPSSSDLSSLEDEIATGYIRLTPPRPRSSPSCPVPKSPNPSDTLEVLINGQVQAHDYETLAIEEGEELSRQAAVRLERSLRPRKPIQQHPYLLENAQYTNFMKSRGFKPVRVIVPSPPPGRRADEEDSQEQEFQTEESQDTSHGRLIPGTEESQPILFDDETGDQDPLALSPSPPKTSPGDPHLRASSQPSNGDHTDATSLSGDEEFPSIDRLLPESVKRRARNLKRRPSQLLSAKLKRQKAIPDSSKGGSPHRGLILPANIWDLSSSPRRSEQQHEPSQDLGNTPRSPIRYRTRPHQPPSRRPAPSRQVSHVENADFTILEEDDQPDNLGESDSGSATDSSGSGSDVIRQNTRRIRGVLPASWLRLDHRKDGPSAARSARHSPDPTLLKTPRRGVALPKRVTSTSSNANPFFFSESDESDGGSTLAPNRRVDVMQTTPDVVILDQDDGGDIEEEDHIDLMLPGRKRAASSNLMRGTKKRRRTKSLFGNTTSGQPTRQPKIIQVLSRSKSTSSSKPSKPGAAKILPKKGTTTSIKRASRTRAAIPPLLSILDVMEPAAPKFIRIAARTARRKTNLGKSSPSKKMISLATRRDNIDALSTLQAWKSGRTRPRLTGPTKAPQKEGPRRALQQIHPNVKPPVSRPQPGNAPSRTQKAAVQGNLDGFMAATDPPQPQVSPATTTMKLYKRKLVHKRGSGSRPAQLETNEDDSRAKRLSSKKRSLDALYRKSQNALDTSSNHPSDQSINAFEILQGHRHQKEDVEGVTKTGPSVIDKPPKNNAKSRFRKGHVPRSIDPAAPQYTRANDPLPAVITVIDEVGSNESNESNESHERLKGLGPYGTQYTQHFEVFPFEQGTYFHERTVIGSGYVRKAVEPDLSARMRLPRPAVSFVLDGQTLRWGSWDDKTSSEFGILFDWIAEQLYSGKDTNEEFPSQRTIEAASVVLDYVLDSLCVQNDDEEKAFILRCLEVFSNFLGRFESLDWLKVTKQIKTTLLEVVSRFLVALLPILSLSQTPGDGPTQSFKVEALLKRLASLAIKVLLGLGLEELQTLYGDLQRLSIREQGIRPRQVLANSWVVIMRVLESACIPRTSFWDLTHAAVLGSGVASGSDAQVFERHWQDMFTLLPLCEIDNNGILIPGLRNTAPMEGWTLPQQLMKRVFQLYKSNTRQSPSFNEYCRALVARCYFLVQLWGWRRCTGIIGTIFDFFGSQNLAHLRNEEVYRSPRFLEELNRNSSLSIEPDDRCFHIFIKLLALAIQRLKQLGCQNDVRNLMARTLPNHNRQYLREDTIHQHDLAALRNHHDLLCALFWAAPPGLRPAVHLVEKLVTPASAHKEACLINIKAWNQLARFVVSSGEGAGTFKAFGAWRNNIFNQVLDQYLSTASDIEQQFRALSEQMRGISTGMRDAMIAKNKATAIEILYFSVQASLDVLQHATSLESTVYALNTTQLQKIFTSLDYRSPGFDWSILRVALDTLELYLNRLDEASEEHYSSESACNIDSNQVQDAVLLLEDQLAKDFFWMARTTLGLPVKKSAAKQTVQALCAEKTVTLGSRIAARFTKEKMTQLSPYFGPGKYGLFSDSPKDLKSPDRKYFPLFIAILVKNHMFDFKDIESSLLGLWIISIIAPFRFLGYETYLAEVLQRHNLPFLERATVLVGVGSDYNSNHDFFACAIHYMRKSLREAGSTQSRQFREEFSKVLQLAMHKMKEDLALVRLDAAEHAAYMGFVRRVISLIKSHGVGICVVDPFFTQPSQDYSPPIQDPRMHTAGIIAYGVRLAEKEVTAVPQLFHYLYNNFKIALGNGKLEQERRILETAMENGHIMSFMLQFILPAIIQASTQVDEAWVLLETYVAALARLLTRSCVPRELTSQDLEYAVTGVLASVLSWFAGLRDRSGYGALSAQQLHVVNLLVTIANALQPSLMTWLDSKPDVEDDVITRDGLEGTIDELTSVIEEAHSHVGEVLFGDEQEVLPRHNGLGGVSSSLEASIRAGGLLSGLPPPSAAVASSYGTMGGSGKNPRVHEFVKHIVIDVGKNWTVANGVVMLKMGGASGGRFTATQQQPGGVGGSQVGSGFTLGSVQELTQALYGRLGDWGLRGSNRGYGGKRYQVDGSFIF</sequence>
<comment type="caution">
    <text evidence="2">The sequence shown here is derived from an EMBL/GenBank/DDBJ whole genome shotgun (WGS) entry which is preliminary data.</text>
</comment>
<feature type="compositionally biased region" description="Pro residues" evidence="1">
    <location>
        <begin position="141"/>
        <end position="156"/>
    </location>
</feature>
<accession>A0AAE0M1C3</accession>
<feature type="compositionally biased region" description="Acidic residues" evidence="1">
    <location>
        <begin position="9"/>
        <end position="20"/>
    </location>
</feature>
<feature type="region of interest" description="Disordered" evidence="1">
    <location>
        <begin position="807"/>
        <end position="839"/>
    </location>
</feature>
<feature type="compositionally biased region" description="Acidic residues" evidence="1">
    <location>
        <begin position="243"/>
        <end position="257"/>
    </location>
</feature>
<gene>
    <name evidence="2" type="ORF">B0H66DRAFT_521546</name>
</gene>
<feature type="compositionally biased region" description="Low complexity" evidence="1">
    <location>
        <begin position="624"/>
        <end position="636"/>
    </location>
</feature>
<feature type="compositionally biased region" description="Basic and acidic residues" evidence="1">
    <location>
        <begin position="32"/>
        <end position="57"/>
    </location>
</feature>
<feature type="compositionally biased region" description="Basic residues" evidence="1">
    <location>
        <begin position="896"/>
        <end position="905"/>
    </location>
</feature>
<dbReference type="GO" id="GO:0035361">
    <property type="term" value="C:Cul8-RING ubiquitin ligase complex"/>
    <property type="evidence" value="ECO:0007669"/>
    <property type="project" value="TreeGrafter"/>
</dbReference>
<feature type="compositionally biased region" description="Polar residues" evidence="1">
    <location>
        <begin position="604"/>
        <end position="615"/>
    </location>
</feature>
<reference evidence="2" key="1">
    <citation type="journal article" date="2023" name="Mol. Phylogenet. Evol.">
        <title>Genome-scale phylogeny and comparative genomics of the fungal order Sordariales.</title>
        <authorList>
            <person name="Hensen N."/>
            <person name="Bonometti L."/>
            <person name="Westerberg I."/>
            <person name="Brannstrom I.O."/>
            <person name="Guillou S."/>
            <person name="Cros-Aarteil S."/>
            <person name="Calhoun S."/>
            <person name="Haridas S."/>
            <person name="Kuo A."/>
            <person name="Mondo S."/>
            <person name="Pangilinan J."/>
            <person name="Riley R."/>
            <person name="LaButti K."/>
            <person name="Andreopoulos B."/>
            <person name="Lipzen A."/>
            <person name="Chen C."/>
            <person name="Yan M."/>
            <person name="Daum C."/>
            <person name="Ng V."/>
            <person name="Clum A."/>
            <person name="Steindorff A."/>
            <person name="Ohm R.A."/>
            <person name="Martin F."/>
            <person name="Silar P."/>
            <person name="Natvig D.O."/>
            <person name="Lalanne C."/>
            <person name="Gautier V."/>
            <person name="Ament-Velasquez S.L."/>
            <person name="Kruys A."/>
            <person name="Hutchinson M.I."/>
            <person name="Powell A.J."/>
            <person name="Barry K."/>
            <person name="Miller A.N."/>
            <person name="Grigoriev I.V."/>
            <person name="Debuchy R."/>
            <person name="Gladieux P."/>
            <person name="Hiltunen Thoren M."/>
            <person name="Johannesson H."/>
        </authorList>
    </citation>
    <scope>NUCLEOTIDE SEQUENCE</scope>
    <source>
        <strain evidence="2">CBS 118394</strain>
    </source>
</reference>
<organism evidence="2 3">
    <name type="scientific">Apodospora peruviana</name>
    <dbReference type="NCBI Taxonomy" id="516989"/>
    <lineage>
        <taxon>Eukaryota</taxon>
        <taxon>Fungi</taxon>
        <taxon>Dikarya</taxon>
        <taxon>Ascomycota</taxon>
        <taxon>Pezizomycotina</taxon>
        <taxon>Sordariomycetes</taxon>
        <taxon>Sordariomycetidae</taxon>
        <taxon>Sordariales</taxon>
        <taxon>Lasiosphaeriaceae</taxon>
        <taxon>Apodospora</taxon>
    </lineage>
</organism>
<evidence type="ECO:0000313" key="2">
    <source>
        <dbReference type="EMBL" id="KAK3315198.1"/>
    </source>
</evidence>
<feature type="compositionally biased region" description="Polar residues" evidence="1">
    <location>
        <begin position="304"/>
        <end position="320"/>
    </location>
</feature>
<feature type="compositionally biased region" description="Basic residues" evidence="1">
    <location>
        <begin position="338"/>
        <end position="347"/>
    </location>
</feature>
<dbReference type="Pfam" id="PF09462">
    <property type="entry name" value="Mus7"/>
    <property type="match status" value="1"/>
</dbReference>
<dbReference type="Proteomes" id="UP001283341">
    <property type="component" value="Unassembled WGS sequence"/>
</dbReference>
<dbReference type="EMBL" id="JAUEDM010000006">
    <property type="protein sequence ID" value="KAK3315198.1"/>
    <property type="molecule type" value="Genomic_DNA"/>
</dbReference>
<dbReference type="PANTHER" id="PTHR28122:SF1">
    <property type="entry name" value="E3 UBIQUITIN-PROTEIN LIGASE SUBSTRATE RECEPTOR MMS22"/>
    <property type="match status" value="1"/>
</dbReference>
<proteinExistence type="predicted"/>
<feature type="region of interest" description="Disordered" evidence="1">
    <location>
        <begin position="117"/>
        <end position="160"/>
    </location>
</feature>
<dbReference type="PANTHER" id="PTHR28122">
    <property type="entry name" value="E3 UBIQUITIN-PROTEIN LIGASE SUBSTRATE RECEPTOR MMS22"/>
    <property type="match status" value="1"/>
</dbReference>
<evidence type="ECO:0000256" key="1">
    <source>
        <dbReference type="SAM" id="MobiDB-lite"/>
    </source>
</evidence>
<name>A0AAE0M1C3_9PEZI</name>
<feature type="region of interest" description="Disordered" evidence="1">
    <location>
        <begin position="584"/>
        <end position="656"/>
    </location>
</feature>
<reference evidence="2" key="2">
    <citation type="submission" date="2023-06" db="EMBL/GenBank/DDBJ databases">
        <authorList>
            <consortium name="Lawrence Berkeley National Laboratory"/>
            <person name="Haridas S."/>
            <person name="Hensen N."/>
            <person name="Bonometti L."/>
            <person name="Westerberg I."/>
            <person name="Brannstrom I.O."/>
            <person name="Guillou S."/>
            <person name="Cros-Aarteil S."/>
            <person name="Calhoun S."/>
            <person name="Kuo A."/>
            <person name="Mondo S."/>
            <person name="Pangilinan J."/>
            <person name="Riley R."/>
            <person name="Labutti K."/>
            <person name="Andreopoulos B."/>
            <person name="Lipzen A."/>
            <person name="Chen C."/>
            <person name="Yanf M."/>
            <person name="Daum C."/>
            <person name="Ng V."/>
            <person name="Clum A."/>
            <person name="Steindorff A."/>
            <person name="Ohm R."/>
            <person name="Martin F."/>
            <person name="Silar P."/>
            <person name="Natvig D."/>
            <person name="Lalanne C."/>
            <person name="Gautier V."/>
            <person name="Ament-Velasquez S.L."/>
            <person name="Kruys A."/>
            <person name="Hutchinson M.I."/>
            <person name="Powell A.J."/>
            <person name="Barry K."/>
            <person name="Miller A.N."/>
            <person name="Grigoriev I.V."/>
            <person name="Debuchy R."/>
            <person name="Gladieux P."/>
            <person name="Thoren M.H."/>
            <person name="Johannesson H."/>
        </authorList>
    </citation>
    <scope>NUCLEOTIDE SEQUENCE</scope>
    <source>
        <strain evidence="2">CBS 118394</strain>
    </source>
</reference>
<keyword evidence="3" id="KW-1185">Reference proteome</keyword>
<dbReference type="InterPro" id="IPR019021">
    <property type="entry name" value="Mms22"/>
</dbReference>
<feature type="region of interest" description="Disordered" evidence="1">
    <location>
        <begin position="227"/>
        <end position="472"/>
    </location>
</feature>
<feature type="region of interest" description="Disordered" evidence="1">
    <location>
        <begin position="689"/>
        <end position="708"/>
    </location>
</feature>
<feature type="compositionally biased region" description="Basic and acidic residues" evidence="1">
    <location>
        <begin position="388"/>
        <end position="397"/>
    </location>
</feature>
<feature type="region of interest" description="Disordered" evidence="1">
    <location>
        <begin position="717"/>
        <end position="771"/>
    </location>
</feature>
<dbReference type="GO" id="GO:0031297">
    <property type="term" value="P:replication fork processing"/>
    <property type="evidence" value="ECO:0007669"/>
    <property type="project" value="InterPro"/>
</dbReference>
<feature type="compositionally biased region" description="Low complexity" evidence="1">
    <location>
        <begin position="58"/>
        <end position="71"/>
    </location>
</feature>